<name>A0ACA9RGN4_9GLOM</name>
<comment type="caution">
    <text evidence="1">The sequence shown here is derived from an EMBL/GenBank/DDBJ whole genome shotgun (WGS) entry which is preliminary data.</text>
</comment>
<evidence type="ECO:0000313" key="1">
    <source>
        <dbReference type="EMBL" id="CAG8793569.1"/>
    </source>
</evidence>
<proteinExistence type="predicted"/>
<evidence type="ECO:0000313" key="2">
    <source>
        <dbReference type="Proteomes" id="UP000789920"/>
    </source>
</evidence>
<reference evidence="1" key="1">
    <citation type="submission" date="2021-06" db="EMBL/GenBank/DDBJ databases">
        <authorList>
            <person name="Kallberg Y."/>
            <person name="Tangrot J."/>
            <person name="Rosling A."/>
        </authorList>
    </citation>
    <scope>NUCLEOTIDE SEQUENCE</scope>
    <source>
        <strain evidence="1">MA461A</strain>
    </source>
</reference>
<accession>A0ACA9RGN4</accession>
<organism evidence="1 2">
    <name type="scientific">Racocetra persica</name>
    <dbReference type="NCBI Taxonomy" id="160502"/>
    <lineage>
        <taxon>Eukaryota</taxon>
        <taxon>Fungi</taxon>
        <taxon>Fungi incertae sedis</taxon>
        <taxon>Mucoromycota</taxon>
        <taxon>Glomeromycotina</taxon>
        <taxon>Glomeromycetes</taxon>
        <taxon>Diversisporales</taxon>
        <taxon>Gigasporaceae</taxon>
        <taxon>Racocetra</taxon>
    </lineage>
</organism>
<sequence>MSGTNYQRDGSGYEDEWPVHQSELESDILQFNNISRNSLNINNSSTLSHQIPSRTSSSKTNLLKKIGLWKFFEADDSSVTTSFLENDYVKVVFHVHLPPKLENISRDFTLVDKATPCVIGNIDELGNWEKELVPLKQPYYKPLRGLYGDKNSTYWVSEPVMIPISKFNEGEIRYKYAVQVVEKIDKKSIKAEEKKIKEAEKKAEKDRKEAEKKAEKERKEEEKRSKKAEKERKDAEKKAGKYKKIDDIIQDNENNRDNDGSPVREEDVSDEKPGDTKNDDDDKDEDVVKKDKKDDDDKDDNSDDNKDDNQEDNKEDNKDDTKDDNRDDNKDDKKDYDDSKRSEETEIFWFHEIIHDALDYRTLNVKGESTNQFDIVSQINIDNHSYYKRVYDYEFFKIIWKSLTPENAKIKLKEYLDILERFPDETLSAVDVSFIEDALKSTSDKEKRLFLSIVLGYYIITRSNTFGNYNLLGKKFPSQNVFECIEKFRPEDWLPNTTEILLTTLRASIVRDVQYDDHFWVKAMFTFAHSLDPEYSFLDC</sequence>
<keyword evidence="2" id="KW-1185">Reference proteome</keyword>
<protein>
    <submittedName>
        <fullName evidence="1">550_t:CDS:1</fullName>
    </submittedName>
</protein>
<dbReference type="Proteomes" id="UP000789920">
    <property type="component" value="Unassembled WGS sequence"/>
</dbReference>
<dbReference type="EMBL" id="CAJVQC010053934">
    <property type="protein sequence ID" value="CAG8793569.1"/>
    <property type="molecule type" value="Genomic_DNA"/>
</dbReference>
<gene>
    <name evidence="1" type="ORF">RPERSI_LOCUS19591</name>
</gene>
<feature type="non-terminal residue" evidence="1">
    <location>
        <position position="540"/>
    </location>
</feature>